<accession>A0A386ZGX1</accession>
<dbReference type="CDD" id="cd07822">
    <property type="entry name" value="SRPBCC_4"/>
    <property type="match status" value="1"/>
</dbReference>
<dbReference type="InterPro" id="IPR023393">
    <property type="entry name" value="START-like_dom_sf"/>
</dbReference>
<sequence length="150" mass="16620">MAFVIDRTVEIDAPAELVWQVLTDVDRYGEWNPFCLECKTTLEPGSPIDMKVRLVGPKPKRQREFIRTHTPGTEFSYSMKPVPLGLLSSERSHTVTSLEGGRTRYVSHFQLQGALAPVVSGLLGKALTTGFEGMTNAVKTRAEALKSVRD</sequence>
<dbReference type="RefSeq" id="WP_120739963.1">
    <property type="nucleotide sequence ID" value="NZ_CP032568.1"/>
</dbReference>
<dbReference type="KEGG" id="nyu:D7D52_24415"/>
<dbReference type="EMBL" id="CP032568">
    <property type="protein sequence ID" value="AYF76443.1"/>
    <property type="molecule type" value="Genomic_DNA"/>
</dbReference>
<dbReference type="OrthoDB" id="191189at2"/>
<dbReference type="Gene3D" id="3.30.530.20">
    <property type="match status" value="1"/>
</dbReference>
<gene>
    <name evidence="1" type="ORF">D7D52_24415</name>
</gene>
<evidence type="ECO:0000313" key="2">
    <source>
        <dbReference type="Proteomes" id="UP000267164"/>
    </source>
</evidence>
<proteinExistence type="predicted"/>
<dbReference type="InterPro" id="IPR019587">
    <property type="entry name" value="Polyketide_cyclase/dehydratase"/>
</dbReference>
<evidence type="ECO:0000313" key="1">
    <source>
        <dbReference type="EMBL" id="AYF76443.1"/>
    </source>
</evidence>
<keyword evidence="2" id="KW-1185">Reference proteome</keyword>
<dbReference type="SUPFAM" id="SSF55961">
    <property type="entry name" value="Bet v1-like"/>
    <property type="match status" value="1"/>
</dbReference>
<dbReference type="Proteomes" id="UP000267164">
    <property type="component" value="Chromosome"/>
</dbReference>
<name>A0A386ZGX1_9NOCA</name>
<dbReference type="Pfam" id="PF10604">
    <property type="entry name" value="Polyketide_cyc2"/>
    <property type="match status" value="1"/>
</dbReference>
<organism evidence="1 2">
    <name type="scientific">Nocardia yunnanensis</name>
    <dbReference type="NCBI Taxonomy" id="2382165"/>
    <lineage>
        <taxon>Bacteria</taxon>
        <taxon>Bacillati</taxon>
        <taxon>Actinomycetota</taxon>
        <taxon>Actinomycetes</taxon>
        <taxon>Mycobacteriales</taxon>
        <taxon>Nocardiaceae</taxon>
        <taxon>Nocardia</taxon>
    </lineage>
</organism>
<protein>
    <submittedName>
        <fullName evidence="1">SRPBCC domain-containing protein</fullName>
    </submittedName>
</protein>
<reference evidence="1 2" key="1">
    <citation type="submission" date="2018-09" db="EMBL/GenBank/DDBJ databases">
        <title>Nocardia yunnanensis sp. nov., an actinomycete isolated from a soil sample.</title>
        <authorList>
            <person name="Zhang J."/>
        </authorList>
    </citation>
    <scope>NUCLEOTIDE SEQUENCE [LARGE SCALE GENOMIC DNA]</scope>
    <source>
        <strain evidence="1 2">CFHS0054</strain>
    </source>
</reference>
<dbReference type="AlphaFoldDB" id="A0A386ZGX1"/>